<evidence type="ECO:0000259" key="3">
    <source>
        <dbReference type="PROSITE" id="PS50112"/>
    </source>
</evidence>
<keyword evidence="5" id="KW-1185">Reference proteome</keyword>
<dbReference type="CDD" id="cd17534">
    <property type="entry name" value="REC_DC-like"/>
    <property type="match status" value="1"/>
</dbReference>
<dbReference type="KEGG" id="mel:Metbo_1351"/>
<dbReference type="Proteomes" id="UP000007490">
    <property type="component" value="Chromosome"/>
</dbReference>
<dbReference type="SUPFAM" id="SSF55785">
    <property type="entry name" value="PYP-like sensor domain (PAS domain)"/>
    <property type="match status" value="1"/>
</dbReference>
<dbReference type="RefSeq" id="WP_013644942.1">
    <property type="nucleotide sequence ID" value="NC_015216.1"/>
</dbReference>
<protein>
    <submittedName>
        <fullName evidence="4">Putative PAS/PAC sensor protein</fullName>
    </submittedName>
</protein>
<evidence type="ECO:0000313" key="4">
    <source>
        <dbReference type="EMBL" id="ADZ09591.1"/>
    </source>
</evidence>
<dbReference type="SUPFAM" id="SSF52172">
    <property type="entry name" value="CheY-like"/>
    <property type="match status" value="1"/>
</dbReference>
<dbReference type="Gene3D" id="3.40.50.2300">
    <property type="match status" value="1"/>
</dbReference>
<dbReference type="InterPro" id="IPR001789">
    <property type="entry name" value="Sig_transdc_resp-reg_receiver"/>
</dbReference>
<dbReference type="SMART" id="SM00448">
    <property type="entry name" value="REC"/>
    <property type="match status" value="1"/>
</dbReference>
<dbReference type="InterPro" id="IPR000014">
    <property type="entry name" value="PAS"/>
</dbReference>
<reference evidence="4 5" key="2">
    <citation type="journal article" date="2014" name="Int. J. Syst. Evol. Microbiol.">
        <title>Methanobacterium paludis sp. nov. and a novel strain of Methanobacterium lacus isolated from northern peatlands.</title>
        <authorList>
            <person name="Cadillo-Quiroz H."/>
            <person name="Brauer S.L."/>
            <person name="Goodson N."/>
            <person name="Yavitt J.B."/>
            <person name="Zinder S.H."/>
        </authorList>
    </citation>
    <scope>NUCLEOTIDE SEQUENCE [LARGE SCALE GENOMIC DNA]</scope>
    <source>
        <strain evidence="4 5">AL-21</strain>
    </source>
</reference>
<dbReference type="InterPro" id="IPR035965">
    <property type="entry name" value="PAS-like_dom_sf"/>
</dbReference>
<accession>F0T7M3</accession>
<dbReference type="Gene3D" id="3.30.450.20">
    <property type="entry name" value="PAS domain"/>
    <property type="match status" value="1"/>
</dbReference>
<dbReference type="GeneID" id="24964552"/>
<reference evidence="5" key="1">
    <citation type="submission" date="2011-02" db="EMBL/GenBank/DDBJ databases">
        <title>Complete sequence of Methanobacterium sp. AL-21.</title>
        <authorList>
            <consortium name="US DOE Joint Genome Institute"/>
            <person name="Lucas S."/>
            <person name="Copeland A."/>
            <person name="Lapidus A."/>
            <person name="Cheng J.-F."/>
            <person name="Goodwin L."/>
            <person name="Pitluck S."/>
            <person name="Chertkov O."/>
            <person name="Detter J.C."/>
            <person name="Han C."/>
            <person name="Tapia R."/>
            <person name="Land M."/>
            <person name="Hauser L."/>
            <person name="Kyrpides N."/>
            <person name="Ivanova N."/>
            <person name="Mikhailova N."/>
            <person name="Pagani I."/>
            <person name="Cadillo-Quiroz H."/>
            <person name="Imachi H."/>
            <person name="Zinder S."/>
            <person name="Liu W."/>
            <person name="Woyke T."/>
        </authorList>
    </citation>
    <scope>NUCLEOTIDE SEQUENCE [LARGE SCALE GENOMIC DNA]</scope>
    <source>
        <strain evidence="5">AL-21</strain>
    </source>
</reference>
<dbReference type="Pfam" id="PF00072">
    <property type="entry name" value="Response_reg"/>
    <property type="match status" value="1"/>
</dbReference>
<dbReference type="HOGENOM" id="CLU_000445_14_0_2"/>
<feature type="domain" description="Response regulatory" evidence="2">
    <location>
        <begin position="4"/>
        <end position="119"/>
    </location>
</feature>
<dbReference type="eggNOG" id="arCOG06537">
    <property type="taxonomic scope" value="Archaea"/>
</dbReference>
<evidence type="ECO:0000259" key="2">
    <source>
        <dbReference type="PROSITE" id="PS50110"/>
    </source>
</evidence>
<dbReference type="InterPro" id="IPR011006">
    <property type="entry name" value="CheY-like_superfamily"/>
</dbReference>
<evidence type="ECO:0000313" key="5">
    <source>
        <dbReference type="Proteomes" id="UP000007490"/>
    </source>
</evidence>
<sequence length="247" mass="28511">MSRKILIVEDEGILRVGTTLQLMSLGFEVVGHFQTGEEAVDNVVDLNPDLILMDIQLAGKMNGIETVREIQKKIDVPVVYLSAYSSHELIEEAETTKPFRYLVKPLDEMELKFTIETAIDTYQRQKRVEIKDEVLDNLHGLLYRFFVKDKKVNFINGSSESIIGLSERELTDFEGHFLEQFIIEEDQENVLNTMNNSLNSKVSFTMNYRIRNNNKINYFHEMGQPVYGDEGEITHIDGIIFDLNTEH</sequence>
<dbReference type="InterPro" id="IPR052048">
    <property type="entry name" value="ST_Response_Regulator"/>
</dbReference>
<dbReference type="eggNOG" id="arCOG02349">
    <property type="taxonomic scope" value="Archaea"/>
</dbReference>
<dbReference type="PROSITE" id="PS50112">
    <property type="entry name" value="PAS"/>
    <property type="match status" value="1"/>
</dbReference>
<gene>
    <name evidence="4" type="ordered locus">Metbo_1351</name>
</gene>
<proteinExistence type="predicted"/>
<dbReference type="PROSITE" id="PS50110">
    <property type="entry name" value="RESPONSE_REGULATORY"/>
    <property type="match status" value="1"/>
</dbReference>
<dbReference type="PANTHER" id="PTHR43228">
    <property type="entry name" value="TWO-COMPONENT RESPONSE REGULATOR"/>
    <property type="match status" value="1"/>
</dbReference>
<dbReference type="CDD" id="cd00130">
    <property type="entry name" value="PAS"/>
    <property type="match status" value="1"/>
</dbReference>
<dbReference type="Pfam" id="PF08447">
    <property type="entry name" value="PAS_3"/>
    <property type="match status" value="1"/>
</dbReference>
<dbReference type="EMBL" id="CP002551">
    <property type="protein sequence ID" value="ADZ09591.1"/>
    <property type="molecule type" value="Genomic_DNA"/>
</dbReference>
<dbReference type="STRING" id="877455.Metbo_1351"/>
<feature type="modified residue" description="4-aspartylphosphate" evidence="1">
    <location>
        <position position="54"/>
    </location>
</feature>
<feature type="domain" description="PAS" evidence="3">
    <location>
        <begin position="149"/>
        <end position="201"/>
    </location>
</feature>
<dbReference type="PANTHER" id="PTHR43228:SF6">
    <property type="entry name" value="RESPONSE REGULATOR RECEIVER"/>
    <property type="match status" value="1"/>
</dbReference>
<name>F0T7M3_METLA</name>
<dbReference type="GO" id="GO:0000160">
    <property type="term" value="P:phosphorelay signal transduction system"/>
    <property type="evidence" value="ECO:0007669"/>
    <property type="project" value="InterPro"/>
</dbReference>
<dbReference type="OrthoDB" id="2830at2157"/>
<organism evidence="4 5">
    <name type="scientific">Methanobacterium lacus (strain AL-21)</name>
    <dbReference type="NCBI Taxonomy" id="877455"/>
    <lineage>
        <taxon>Archaea</taxon>
        <taxon>Methanobacteriati</taxon>
        <taxon>Methanobacteriota</taxon>
        <taxon>Methanomada group</taxon>
        <taxon>Methanobacteria</taxon>
        <taxon>Methanobacteriales</taxon>
        <taxon>Methanobacteriaceae</taxon>
        <taxon>Methanobacterium</taxon>
    </lineage>
</organism>
<evidence type="ECO:0000256" key="1">
    <source>
        <dbReference type="PROSITE-ProRule" id="PRU00169"/>
    </source>
</evidence>
<keyword evidence="1" id="KW-0597">Phosphoprotein</keyword>
<dbReference type="InterPro" id="IPR013655">
    <property type="entry name" value="PAS_fold_3"/>
</dbReference>
<dbReference type="AlphaFoldDB" id="F0T7M3"/>